<dbReference type="Proteomes" id="UP001164965">
    <property type="component" value="Chromosome"/>
</dbReference>
<evidence type="ECO:0000259" key="1">
    <source>
        <dbReference type="Pfam" id="PF13622"/>
    </source>
</evidence>
<dbReference type="InterPro" id="IPR052389">
    <property type="entry name" value="Sec_Metab_Biosynth-Assoc"/>
</dbReference>
<dbReference type="PANTHER" id="PTHR38110">
    <property type="entry name" value="CHROMOSOME 23, WHOLE GENOME SHOTGUN SEQUENCE"/>
    <property type="match status" value="1"/>
</dbReference>
<evidence type="ECO:0000259" key="2">
    <source>
        <dbReference type="Pfam" id="PF20789"/>
    </source>
</evidence>
<reference evidence="3" key="1">
    <citation type="submission" date="2022-10" db="EMBL/GenBank/DDBJ databases">
        <title>Rhodococcus sp.75.</title>
        <authorList>
            <person name="Sun M."/>
        </authorList>
    </citation>
    <scope>NUCLEOTIDE SEQUENCE</scope>
    <source>
        <strain evidence="3">75</strain>
    </source>
</reference>
<organism evidence="3 4">
    <name type="scientific">Rhodococcus antarcticus</name>
    <dbReference type="NCBI Taxonomy" id="2987751"/>
    <lineage>
        <taxon>Bacteria</taxon>
        <taxon>Bacillati</taxon>
        <taxon>Actinomycetota</taxon>
        <taxon>Actinomycetes</taxon>
        <taxon>Mycobacteriales</taxon>
        <taxon>Nocardiaceae</taxon>
        <taxon>Rhodococcus</taxon>
    </lineage>
</organism>
<dbReference type="InterPro" id="IPR042171">
    <property type="entry name" value="Acyl-CoA_hotdog"/>
</dbReference>
<keyword evidence="4" id="KW-1185">Reference proteome</keyword>
<feature type="domain" description="Acyl-CoA thioesterase-like C-terminal" evidence="2">
    <location>
        <begin position="134"/>
        <end position="262"/>
    </location>
</feature>
<dbReference type="InterPro" id="IPR049450">
    <property type="entry name" value="ACOT8-like_C"/>
</dbReference>
<accession>A0ABY6P0P9</accession>
<dbReference type="InterPro" id="IPR029069">
    <property type="entry name" value="HotDog_dom_sf"/>
</dbReference>
<dbReference type="RefSeq" id="WP_265383338.1">
    <property type="nucleotide sequence ID" value="NZ_CP110615.1"/>
</dbReference>
<evidence type="ECO:0000313" key="3">
    <source>
        <dbReference type="EMBL" id="UZJ25232.1"/>
    </source>
</evidence>
<name>A0ABY6P0P9_9NOCA</name>
<evidence type="ECO:0000313" key="4">
    <source>
        <dbReference type="Proteomes" id="UP001164965"/>
    </source>
</evidence>
<dbReference type="Gene3D" id="2.40.160.210">
    <property type="entry name" value="Acyl-CoA thioesterase, double hotdog domain"/>
    <property type="match status" value="1"/>
</dbReference>
<dbReference type="SUPFAM" id="SSF54637">
    <property type="entry name" value="Thioesterase/thiol ester dehydrase-isomerase"/>
    <property type="match status" value="2"/>
</dbReference>
<proteinExistence type="predicted"/>
<dbReference type="Pfam" id="PF13622">
    <property type="entry name" value="4HBT_3"/>
    <property type="match status" value="1"/>
</dbReference>
<dbReference type="InterPro" id="IPR049449">
    <property type="entry name" value="TesB_ACOT8-like_N"/>
</dbReference>
<dbReference type="PANTHER" id="PTHR38110:SF1">
    <property type="entry name" value="THIOESTERASE DOMAIN-CONTAINING PROTEIN"/>
    <property type="match status" value="1"/>
</dbReference>
<feature type="domain" description="Acyl-CoA thioesterase-like N-terminal HotDog" evidence="1">
    <location>
        <begin position="25"/>
        <end position="106"/>
    </location>
</feature>
<sequence length="265" mass="27458">MSAPFSAALALAPDGDGYAAVLGQAWTVGPKAHGGLLLALCAAAARAALDVPGAEPLVVSASYLAAPDPGPVHLAVEVRKRGRSVSLVDVELRQGERVAVRAAVTLGVPDSVEPLREAAPDGQPAEPPADAIEVAAHPTGDVMNLAAVCDLRLDRATAAFAEGRVDGQAEIRLWVRPHGEDPDVLFALLAGDISPPVTLNIGRPGWAPTVQLTALVRAHPAPGWLRVRMSSRCVGGTWFDEDAIVTDSAGTLVCQSRQLAMVPRP</sequence>
<gene>
    <name evidence="3" type="ORF">RHODO2019_01665</name>
</gene>
<protein>
    <submittedName>
        <fullName evidence="3">Thioesterase family protein</fullName>
    </submittedName>
</protein>
<dbReference type="Pfam" id="PF20789">
    <property type="entry name" value="4HBT_3C"/>
    <property type="match status" value="1"/>
</dbReference>
<dbReference type="EMBL" id="CP110615">
    <property type="protein sequence ID" value="UZJ25232.1"/>
    <property type="molecule type" value="Genomic_DNA"/>
</dbReference>